<organism evidence="1 2">
    <name type="scientific">Methanosarcina horonobensis HB-1 = JCM 15518</name>
    <dbReference type="NCBI Taxonomy" id="1434110"/>
    <lineage>
        <taxon>Archaea</taxon>
        <taxon>Methanobacteriati</taxon>
        <taxon>Methanobacteriota</taxon>
        <taxon>Stenosarchaea group</taxon>
        <taxon>Methanomicrobia</taxon>
        <taxon>Methanosarcinales</taxon>
        <taxon>Methanosarcinaceae</taxon>
        <taxon>Methanosarcina</taxon>
    </lineage>
</organism>
<dbReference type="AlphaFoldDB" id="A0A0E3WTM9"/>
<sequence length="129" mass="15530">MEFDISEQDPEEMDLADVALEYDELVSAISVLEKRREELRNRILSSFDEKGIDVLRIGDVELRRKKVDWKLWRIRKLKPYLQERNLWDMVESVDRKTLSKLIDRGFLTEEELEGMYDVEPRYSLHVNRV</sequence>
<accession>A0A0E3WTM9</accession>
<protein>
    <submittedName>
        <fullName evidence="1">Uncharacterized protein</fullName>
    </submittedName>
</protein>
<dbReference type="Proteomes" id="UP000033101">
    <property type="component" value="Chromosome"/>
</dbReference>
<evidence type="ECO:0000313" key="2">
    <source>
        <dbReference type="Proteomes" id="UP000033101"/>
    </source>
</evidence>
<gene>
    <name evidence="1" type="ORF">MSHOH_2477</name>
</gene>
<dbReference type="EMBL" id="CP009516">
    <property type="protein sequence ID" value="AKB78960.1"/>
    <property type="molecule type" value="Genomic_DNA"/>
</dbReference>
<reference evidence="1 2" key="1">
    <citation type="submission" date="2014-07" db="EMBL/GenBank/DDBJ databases">
        <title>Methanogenic archaea and the global carbon cycle.</title>
        <authorList>
            <person name="Henriksen J.R."/>
            <person name="Luke J."/>
            <person name="Reinhart S."/>
            <person name="Benedict M.N."/>
            <person name="Youngblut N.D."/>
            <person name="Metcalf M.E."/>
            <person name="Whitaker R.J."/>
            <person name="Metcalf W.W."/>
        </authorList>
    </citation>
    <scope>NUCLEOTIDE SEQUENCE [LARGE SCALE GENOMIC DNA]</scope>
    <source>
        <strain evidence="1 2">HB-1</strain>
    </source>
</reference>
<proteinExistence type="predicted"/>
<dbReference type="PATRIC" id="fig|1434110.4.peg.3187"/>
<dbReference type="GeneID" id="24831761"/>
<dbReference type="RefSeq" id="WP_239450969.1">
    <property type="nucleotide sequence ID" value="NZ_CP009516.1"/>
</dbReference>
<dbReference type="HOGENOM" id="CLU_1943898_0_0_2"/>
<evidence type="ECO:0000313" key="1">
    <source>
        <dbReference type="EMBL" id="AKB78960.1"/>
    </source>
</evidence>
<name>A0A0E3WTM9_9EURY</name>
<keyword evidence="2" id="KW-1185">Reference proteome</keyword>
<dbReference type="KEGG" id="mhor:MSHOH_2477"/>